<name>A0AAW1REG7_9CHLO</name>
<comment type="similarity">
    <text evidence="2">Belongs to the SNAP family.</text>
</comment>
<keyword evidence="5" id="KW-0653">Protein transport</keyword>
<dbReference type="GO" id="GO:0019905">
    <property type="term" value="F:syntaxin binding"/>
    <property type="evidence" value="ECO:0007669"/>
    <property type="project" value="TreeGrafter"/>
</dbReference>
<evidence type="ECO:0000256" key="8">
    <source>
        <dbReference type="ARBA" id="ARBA00042485"/>
    </source>
</evidence>
<organism evidence="9 10">
    <name type="scientific">Elliptochloris bilobata</name>
    <dbReference type="NCBI Taxonomy" id="381761"/>
    <lineage>
        <taxon>Eukaryota</taxon>
        <taxon>Viridiplantae</taxon>
        <taxon>Chlorophyta</taxon>
        <taxon>core chlorophytes</taxon>
        <taxon>Trebouxiophyceae</taxon>
        <taxon>Trebouxiophyceae incertae sedis</taxon>
        <taxon>Elliptochloris clade</taxon>
        <taxon>Elliptochloris</taxon>
    </lineage>
</organism>
<dbReference type="GO" id="GO:0006886">
    <property type="term" value="P:intracellular protein transport"/>
    <property type="evidence" value="ECO:0007669"/>
    <property type="project" value="InterPro"/>
</dbReference>
<protein>
    <recommendedName>
        <fullName evidence="7">Gamma-soluble NSF attachment protein</fullName>
    </recommendedName>
    <alternativeName>
        <fullName evidence="8">N-ethylmaleimide-sensitive factor attachment protein gamma</fullName>
    </alternativeName>
</protein>
<reference evidence="9 10" key="1">
    <citation type="journal article" date="2024" name="Nat. Commun.">
        <title>Phylogenomics reveals the evolutionary origins of lichenization in chlorophyte algae.</title>
        <authorList>
            <person name="Puginier C."/>
            <person name="Libourel C."/>
            <person name="Otte J."/>
            <person name="Skaloud P."/>
            <person name="Haon M."/>
            <person name="Grisel S."/>
            <person name="Petersen M."/>
            <person name="Berrin J.G."/>
            <person name="Delaux P.M."/>
            <person name="Dal Grande F."/>
            <person name="Keller J."/>
        </authorList>
    </citation>
    <scope>NUCLEOTIDE SEQUENCE [LARGE SCALE GENOMIC DNA]</scope>
    <source>
        <strain evidence="9 10">SAG 245.80</strain>
    </source>
</reference>
<dbReference type="GO" id="GO:0005483">
    <property type="term" value="F:soluble NSF attachment protein activity"/>
    <property type="evidence" value="ECO:0007669"/>
    <property type="project" value="TreeGrafter"/>
</dbReference>
<keyword evidence="10" id="KW-1185">Reference proteome</keyword>
<evidence type="ECO:0000313" key="9">
    <source>
        <dbReference type="EMBL" id="KAK9832485.1"/>
    </source>
</evidence>
<dbReference type="SUPFAM" id="SSF48452">
    <property type="entry name" value="TPR-like"/>
    <property type="match status" value="1"/>
</dbReference>
<dbReference type="PANTHER" id="PTHR13768:SF2">
    <property type="entry name" value="GAMMA-SOLUBLE NSF ATTACHMENT PROTEIN"/>
    <property type="match status" value="1"/>
</dbReference>
<dbReference type="GO" id="GO:0005774">
    <property type="term" value="C:vacuolar membrane"/>
    <property type="evidence" value="ECO:0007669"/>
    <property type="project" value="TreeGrafter"/>
</dbReference>
<dbReference type="Proteomes" id="UP001445335">
    <property type="component" value="Unassembled WGS sequence"/>
</dbReference>
<evidence type="ECO:0000256" key="4">
    <source>
        <dbReference type="ARBA" id="ARBA00022892"/>
    </source>
</evidence>
<evidence type="ECO:0000256" key="6">
    <source>
        <dbReference type="ARBA" id="ARBA00023136"/>
    </source>
</evidence>
<keyword evidence="4" id="KW-0931">ER-Golgi transport</keyword>
<gene>
    <name evidence="9" type="ORF">WJX81_001089</name>
</gene>
<sequence>MHMASEGDELVKRAEKLCALSVLQLRLKPDWPAATALYEQAAKCFSQAKAFGKARLAHERAAHGHDRQGAAWQSAKELAKAAEAAQHAGDWGDVAPLWRAAALAYATASRQTAAADALAKGALALEQHDPKAACELHQEAIEALEREGKAGASGDVYRQAIGASLRMGRSAEGVCMLLRWAAAAGEAGLHASQAKAYLGAVVVWLHAGDAAQADAVYQDAMDVAVFARSEQAAAGGTLLDAYRSGSAERVRRCVAGALALFGDLDNQVARLARKLPDGDLQAMAAVLAGASAPFDAGLDEADLT</sequence>
<accession>A0AAW1REG7</accession>
<evidence type="ECO:0000256" key="3">
    <source>
        <dbReference type="ARBA" id="ARBA00022448"/>
    </source>
</evidence>
<keyword evidence="3" id="KW-0813">Transport</keyword>
<dbReference type="GO" id="GO:0031201">
    <property type="term" value="C:SNARE complex"/>
    <property type="evidence" value="ECO:0007669"/>
    <property type="project" value="TreeGrafter"/>
</dbReference>
<dbReference type="InterPro" id="IPR011990">
    <property type="entry name" value="TPR-like_helical_dom_sf"/>
</dbReference>
<dbReference type="InterPro" id="IPR000744">
    <property type="entry name" value="NSF_attach"/>
</dbReference>
<comment type="caution">
    <text evidence="9">The sequence shown here is derived from an EMBL/GenBank/DDBJ whole genome shotgun (WGS) entry which is preliminary data.</text>
</comment>
<dbReference type="AlphaFoldDB" id="A0AAW1REG7"/>
<evidence type="ECO:0000313" key="10">
    <source>
        <dbReference type="Proteomes" id="UP001445335"/>
    </source>
</evidence>
<evidence type="ECO:0000256" key="5">
    <source>
        <dbReference type="ARBA" id="ARBA00022927"/>
    </source>
</evidence>
<comment type="subcellular location">
    <subcellularLocation>
        <location evidence="1">Membrane</location>
        <topology evidence="1">Peripheral membrane protein</topology>
    </subcellularLocation>
</comment>
<proteinExistence type="inferred from homology"/>
<evidence type="ECO:0000256" key="2">
    <source>
        <dbReference type="ARBA" id="ARBA00010050"/>
    </source>
</evidence>
<keyword evidence="6" id="KW-0472">Membrane</keyword>
<dbReference type="EMBL" id="JALJOU010000041">
    <property type="protein sequence ID" value="KAK9832485.1"/>
    <property type="molecule type" value="Genomic_DNA"/>
</dbReference>
<dbReference type="PANTHER" id="PTHR13768">
    <property type="entry name" value="SOLUBLE NSF ATTACHMENT PROTEIN SNAP"/>
    <property type="match status" value="1"/>
</dbReference>
<evidence type="ECO:0000256" key="7">
    <source>
        <dbReference type="ARBA" id="ARBA00040047"/>
    </source>
</evidence>
<dbReference type="Gene3D" id="1.25.40.10">
    <property type="entry name" value="Tetratricopeptide repeat domain"/>
    <property type="match status" value="1"/>
</dbReference>
<dbReference type="Pfam" id="PF14938">
    <property type="entry name" value="SNAP"/>
    <property type="match status" value="1"/>
</dbReference>
<dbReference type="GO" id="GO:0016192">
    <property type="term" value="P:vesicle-mediated transport"/>
    <property type="evidence" value="ECO:0007669"/>
    <property type="project" value="UniProtKB-KW"/>
</dbReference>
<evidence type="ECO:0000256" key="1">
    <source>
        <dbReference type="ARBA" id="ARBA00004170"/>
    </source>
</evidence>